<sequence>MGNSNSTYSNDISNIRHRHSTSPIEINQEFILIWVDENAKENNLDSLRTKIVLRQINNDHCLFFDNCDEFLLEVERIRNENCRIIVILSGSLAKEILPKTQHIISTIIIFCENSAYYCHLSRQYLNVVDICTNYESLKSSIQNEIPSLKLNLFANQTLKSVRALTFSEDLTNCDAFYSYILFLELLKQMPQTKQAKHLMLNKCRDYYRNDKKQSSLIESFRETYTSDQAILWYIKDSFIYRLVNRAFRTEDITLWYLFRFYLIDLCKQLELVHKQQNIQTSLILYRGQTRMSIAEFNHLKFNIGSFISTNGFFSSSTDIQIARQFLAGAIDTEHYKAILFKILLEKPVLDKIIFVDIDQYVGHCGESEVLFTIGSIFQIENVEFNNELNVWQIEIKAVDQNVSKVKESIETIRKRYGSGENVNFIFGRLLLDMNQYTKAESYFQMILKELPRNHVDLPFIYDHLADLFMQSTNWNEAFRYFNLSLKFKQKHLSLYQSTISLTFNGIGNYYKAIGNLHEAMKYYLEALKYHDKNNRNNFAIILSNLSTIDLRNENYEEALNKCIAARDLLYETDSSLSNEILHCQGILGDIHLAMKNSLSAEQFYLVTFEMSKMILFTGENIKLNSIKSLIHLYKQENVEKALEYSFNQLSFYETNHSERELSIANICLEISQLYDPINSQQIIYLEKAWNIFQKNLHIPYSSTIQCLIFIANYYLKNSFLDKSRKFYLKALQLQKFIYPDGHPSIRQTQTMIDTLHLSLS</sequence>
<accession>A0A815J9G5</accession>
<dbReference type="Gene3D" id="3.90.176.10">
    <property type="entry name" value="Toxin ADP-ribosyltransferase, Chain A, domain 1"/>
    <property type="match status" value="1"/>
</dbReference>
<name>A0A815J9G5_ADIRI</name>
<keyword evidence="6" id="KW-1185">Reference proteome</keyword>
<dbReference type="Proteomes" id="UP000663852">
    <property type="component" value="Unassembled WGS sequence"/>
</dbReference>
<evidence type="ECO:0000256" key="1">
    <source>
        <dbReference type="ARBA" id="ARBA00022737"/>
    </source>
</evidence>
<dbReference type="EMBL" id="CAJNOR010000930">
    <property type="protein sequence ID" value="CAF1038956.1"/>
    <property type="molecule type" value="Genomic_DNA"/>
</dbReference>
<evidence type="ECO:0000313" key="4">
    <source>
        <dbReference type="EMBL" id="CAF1038956.1"/>
    </source>
</evidence>
<keyword evidence="2 3" id="KW-0802">TPR repeat</keyword>
<dbReference type="SUPFAM" id="SSF48452">
    <property type="entry name" value="TPR-like"/>
    <property type="match status" value="2"/>
</dbReference>
<dbReference type="PANTHER" id="PTHR45641:SF19">
    <property type="entry name" value="NEPHROCYSTIN-3"/>
    <property type="match status" value="1"/>
</dbReference>
<dbReference type="Proteomes" id="UP000663828">
    <property type="component" value="Unassembled WGS sequence"/>
</dbReference>
<dbReference type="SMART" id="SM00028">
    <property type="entry name" value="TPR"/>
    <property type="match status" value="5"/>
</dbReference>
<evidence type="ECO:0000313" key="7">
    <source>
        <dbReference type="Proteomes" id="UP000663852"/>
    </source>
</evidence>
<proteinExistence type="predicted"/>
<dbReference type="PROSITE" id="PS50005">
    <property type="entry name" value="TPR"/>
    <property type="match status" value="2"/>
</dbReference>
<gene>
    <name evidence="5" type="ORF">EDS130_LOCUS34598</name>
    <name evidence="4" type="ORF">XAT740_LOCUS15157</name>
</gene>
<dbReference type="PROSITE" id="PS51996">
    <property type="entry name" value="TR_MART"/>
    <property type="match status" value="1"/>
</dbReference>
<reference evidence="5" key="1">
    <citation type="submission" date="2021-02" db="EMBL/GenBank/DDBJ databases">
        <authorList>
            <person name="Nowell W R."/>
        </authorList>
    </citation>
    <scope>NUCLEOTIDE SEQUENCE</scope>
</reference>
<dbReference type="InterPro" id="IPR019734">
    <property type="entry name" value="TPR_rpt"/>
</dbReference>
<keyword evidence="1" id="KW-0677">Repeat</keyword>
<dbReference type="PANTHER" id="PTHR45641">
    <property type="entry name" value="TETRATRICOPEPTIDE REPEAT PROTEIN (AFU_ORTHOLOGUE AFUA_6G03870)"/>
    <property type="match status" value="1"/>
</dbReference>
<dbReference type="InterPro" id="IPR011990">
    <property type="entry name" value="TPR-like_helical_dom_sf"/>
</dbReference>
<organism evidence="5 7">
    <name type="scientific">Adineta ricciae</name>
    <name type="common">Rotifer</name>
    <dbReference type="NCBI Taxonomy" id="249248"/>
    <lineage>
        <taxon>Eukaryota</taxon>
        <taxon>Metazoa</taxon>
        <taxon>Spiralia</taxon>
        <taxon>Gnathifera</taxon>
        <taxon>Rotifera</taxon>
        <taxon>Eurotatoria</taxon>
        <taxon>Bdelloidea</taxon>
        <taxon>Adinetida</taxon>
        <taxon>Adinetidae</taxon>
        <taxon>Adineta</taxon>
    </lineage>
</organism>
<comment type="caution">
    <text evidence="5">The sequence shown here is derived from an EMBL/GenBank/DDBJ whole genome shotgun (WGS) entry which is preliminary data.</text>
</comment>
<dbReference type="EMBL" id="CAJNOJ010000292">
    <property type="protein sequence ID" value="CAF1375016.1"/>
    <property type="molecule type" value="Genomic_DNA"/>
</dbReference>
<dbReference type="OrthoDB" id="10051994at2759"/>
<protein>
    <submittedName>
        <fullName evidence="5">Uncharacterized protein</fullName>
    </submittedName>
</protein>
<evidence type="ECO:0000256" key="2">
    <source>
        <dbReference type="ARBA" id="ARBA00022803"/>
    </source>
</evidence>
<dbReference type="Gene3D" id="1.25.40.10">
    <property type="entry name" value="Tetratricopeptide repeat domain"/>
    <property type="match status" value="2"/>
</dbReference>
<feature type="repeat" description="TPR" evidence="3">
    <location>
        <begin position="500"/>
        <end position="533"/>
    </location>
</feature>
<evidence type="ECO:0000256" key="3">
    <source>
        <dbReference type="PROSITE-ProRule" id="PRU00339"/>
    </source>
</evidence>
<feature type="repeat" description="TPR" evidence="3">
    <location>
        <begin position="420"/>
        <end position="453"/>
    </location>
</feature>
<dbReference type="AlphaFoldDB" id="A0A815J9G5"/>
<dbReference type="SUPFAM" id="SSF56399">
    <property type="entry name" value="ADP-ribosylation"/>
    <property type="match status" value="1"/>
</dbReference>
<evidence type="ECO:0000313" key="6">
    <source>
        <dbReference type="Proteomes" id="UP000663828"/>
    </source>
</evidence>
<evidence type="ECO:0000313" key="5">
    <source>
        <dbReference type="EMBL" id="CAF1375016.1"/>
    </source>
</evidence>